<dbReference type="KEGG" id="kdj:28967536"/>
<name>A0A1A6A7T7_9TREE</name>
<evidence type="ECO:0000256" key="1">
    <source>
        <dbReference type="SAM" id="MobiDB-lite"/>
    </source>
</evidence>
<accession>A0A1A6A7T7</accession>
<dbReference type="GeneID" id="28967536"/>
<reference evidence="3" key="3">
    <citation type="submission" date="2024-02" db="EMBL/GenBank/DDBJ databases">
        <title>Comparative genomics of Cryptococcus and Kwoniella reveals pathogenesis evolution and contrasting modes of karyotype evolution via chromosome fusion or intercentromeric recombination.</title>
        <authorList>
            <person name="Coelho M.A."/>
            <person name="David-Palma M."/>
            <person name="Shea T."/>
            <person name="Bowers K."/>
            <person name="McGinley-Smith S."/>
            <person name="Mohammad A.W."/>
            <person name="Gnirke A."/>
            <person name="Yurkov A.M."/>
            <person name="Nowrousian M."/>
            <person name="Sun S."/>
            <person name="Cuomo C.A."/>
            <person name="Heitman J."/>
        </authorList>
    </citation>
    <scope>NUCLEOTIDE SEQUENCE</scope>
    <source>
        <strain evidence="3">CBS 10117</strain>
    </source>
</reference>
<evidence type="ECO:0000313" key="2">
    <source>
        <dbReference type="EMBL" id="OBR86117.1"/>
    </source>
</evidence>
<dbReference type="STRING" id="1296121.A0A1A6A7T7"/>
<dbReference type="OrthoDB" id="529205at2759"/>
<protein>
    <submittedName>
        <fullName evidence="2">Uncharacterized protein</fullName>
    </submittedName>
</protein>
<keyword evidence="4" id="KW-1185">Reference proteome</keyword>
<feature type="compositionally biased region" description="Polar residues" evidence="1">
    <location>
        <begin position="48"/>
        <end position="57"/>
    </location>
</feature>
<proteinExistence type="predicted"/>
<dbReference type="Proteomes" id="UP000078595">
    <property type="component" value="Chromosome 4"/>
</dbReference>
<dbReference type="VEuPathDB" id="FungiDB:I303_03837"/>
<organism evidence="2">
    <name type="scientific">Kwoniella dejecticola CBS 10117</name>
    <dbReference type="NCBI Taxonomy" id="1296121"/>
    <lineage>
        <taxon>Eukaryota</taxon>
        <taxon>Fungi</taxon>
        <taxon>Dikarya</taxon>
        <taxon>Basidiomycota</taxon>
        <taxon>Agaricomycotina</taxon>
        <taxon>Tremellomycetes</taxon>
        <taxon>Tremellales</taxon>
        <taxon>Cryptococcaceae</taxon>
        <taxon>Kwoniella</taxon>
    </lineage>
</organism>
<evidence type="ECO:0000313" key="3">
    <source>
        <dbReference type="EMBL" id="WWC61237.1"/>
    </source>
</evidence>
<gene>
    <name evidence="2" type="ORF">I303_03837</name>
    <name evidence="3" type="ORF">I303_103818</name>
</gene>
<evidence type="ECO:0000313" key="4">
    <source>
        <dbReference type="Proteomes" id="UP000078595"/>
    </source>
</evidence>
<reference evidence="2" key="1">
    <citation type="submission" date="2013-07" db="EMBL/GenBank/DDBJ databases">
        <title>The Genome Sequence of Cryptococcus dejecticola CBS10117.</title>
        <authorList>
            <consortium name="The Broad Institute Genome Sequencing Platform"/>
            <person name="Cuomo C."/>
            <person name="Litvintseva A."/>
            <person name="Chen Y."/>
            <person name="Heitman J."/>
            <person name="Sun S."/>
            <person name="Springer D."/>
            <person name="Dromer F."/>
            <person name="Young S.K."/>
            <person name="Zeng Q."/>
            <person name="Gargeya S."/>
            <person name="Fitzgerald M."/>
            <person name="Abouelleil A."/>
            <person name="Alvarado L."/>
            <person name="Berlin A.M."/>
            <person name="Chapman S.B."/>
            <person name="Dewar J."/>
            <person name="Goldberg J."/>
            <person name="Griggs A."/>
            <person name="Gujja S."/>
            <person name="Hansen M."/>
            <person name="Howarth C."/>
            <person name="Imamovic A."/>
            <person name="Larimer J."/>
            <person name="McCowan C."/>
            <person name="Murphy C."/>
            <person name="Pearson M."/>
            <person name="Priest M."/>
            <person name="Roberts A."/>
            <person name="Saif S."/>
            <person name="Shea T."/>
            <person name="Sykes S."/>
            <person name="Wortman J."/>
            <person name="Nusbaum C."/>
            <person name="Birren B."/>
        </authorList>
    </citation>
    <scope>NUCLEOTIDE SEQUENCE [LARGE SCALE GENOMIC DNA]</scope>
    <source>
        <strain evidence="2">CBS 10117</strain>
    </source>
</reference>
<dbReference type="EMBL" id="KI894030">
    <property type="protein sequence ID" value="OBR86117.1"/>
    <property type="molecule type" value="Genomic_DNA"/>
</dbReference>
<sequence length="149" mass="16196">MSVLRLQAARLIRPATAAPSARVWSRGYAASVHGNDPKIIEEEKQKNLKGNQDSSAPHKNHAPGWNEHLASNSEAAVKADQAGPAGKPGKDLQDATVNQTHKKHHEESYTTVKKTTESEDDISYEDEDRSADRSGNGEFSNKVIVAVIT</sequence>
<reference evidence="3" key="2">
    <citation type="submission" date="2013-07" db="EMBL/GenBank/DDBJ databases">
        <authorList>
            <consortium name="The Broad Institute Genome Sequencing Platform"/>
            <person name="Cuomo C."/>
            <person name="Litvintseva A."/>
            <person name="Chen Y."/>
            <person name="Heitman J."/>
            <person name="Sun S."/>
            <person name="Springer D."/>
            <person name="Dromer F."/>
            <person name="Young S.K."/>
            <person name="Zeng Q."/>
            <person name="Gargeya S."/>
            <person name="Fitzgerald M."/>
            <person name="Abouelleil A."/>
            <person name="Alvarado L."/>
            <person name="Berlin A.M."/>
            <person name="Chapman S.B."/>
            <person name="Dewar J."/>
            <person name="Goldberg J."/>
            <person name="Griggs A."/>
            <person name="Gujja S."/>
            <person name="Hansen M."/>
            <person name="Howarth C."/>
            <person name="Imamovic A."/>
            <person name="Larimer J."/>
            <person name="McCowan C."/>
            <person name="Murphy C."/>
            <person name="Pearson M."/>
            <person name="Priest M."/>
            <person name="Roberts A."/>
            <person name="Saif S."/>
            <person name="Shea T."/>
            <person name="Sykes S."/>
            <person name="Wortman J."/>
            <person name="Nusbaum C."/>
            <person name="Birren B."/>
        </authorList>
    </citation>
    <scope>NUCLEOTIDE SEQUENCE</scope>
    <source>
        <strain evidence="3">CBS 10117</strain>
    </source>
</reference>
<dbReference type="AlphaFoldDB" id="A0A1A6A7T7"/>
<feature type="compositionally biased region" description="Basic and acidic residues" evidence="1">
    <location>
        <begin position="35"/>
        <end position="46"/>
    </location>
</feature>
<dbReference type="EMBL" id="CP144533">
    <property type="protein sequence ID" value="WWC61237.1"/>
    <property type="molecule type" value="Genomic_DNA"/>
</dbReference>
<feature type="region of interest" description="Disordered" evidence="1">
    <location>
        <begin position="35"/>
        <end position="140"/>
    </location>
</feature>
<feature type="compositionally biased region" description="Acidic residues" evidence="1">
    <location>
        <begin position="118"/>
        <end position="129"/>
    </location>
</feature>
<dbReference type="RefSeq" id="XP_018263959.1">
    <property type="nucleotide sequence ID" value="XM_018407151.1"/>
</dbReference>